<dbReference type="GO" id="GO:0003677">
    <property type="term" value="F:DNA binding"/>
    <property type="evidence" value="ECO:0007669"/>
    <property type="project" value="UniProtKB-KW"/>
</dbReference>
<keyword evidence="5" id="KW-0539">Nucleus</keyword>
<dbReference type="PROSITE" id="PS51005">
    <property type="entry name" value="NAC"/>
    <property type="match status" value="1"/>
</dbReference>
<gene>
    <name evidence="8" type="primary">NAC12</name>
</gene>
<keyword evidence="6" id="KW-0472">Membrane</keyword>
<dbReference type="InterPro" id="IPR003441">
    <property type="entry name" value="NAC-dom"/>
</dbReference>
<proteinExistence type="evidence at transcript level"/>
<sequence>MGRDSSTSLAPGFRFHPTDEELVRYYLKRKVCGKPLRVDPITVVDIYKSEPWELPEKSKMKTRDLEWYFFSALDKKYGNGSRTNRATLQGYWKTTGKDRSIRHSSRTVGMKKTLVYHSGRAPKGARSNWVMHEYRLEDEELVKAGVPQVRVVFVLIGVDCIGLVLIGLCVHLLVCFVVFLVEKDAYVLCRIFQKSGTGPKNGEQYGAPFIEEEWEDDVMAVVPGDEFPGEDVPYGEGLVEDGVAFGDVNDLEQNFATAIPLAVAAIPSDFYNVDTGIYVDNYGNFTKHDPSEIAALPSNFYHGETSNYVEPSGDFSEGDMKPVLDGQASELGNEETFFELPQEQELSQEQYVMDPQPVKEEYFAQPSNEGNPINADYAFGDQFLNDTETASFCEGLYLDDLLKPIEEDPIEFDQLDEYLTYFDAEEGNIQFPALDSSQNVGVENSVTEQEPQKLVTGEAELLPMGTKQVVEAHDNIHVASSSNKKAEVTKSESDFKHPLLKQASQMLGSIPAPPAFASEFPTKEAALRLHSAAQASSSVHVTAGMIRIRNLNPEGNAMDWSFGKNGDVDLLLSYYSMPQADVSTSAMVPLSGKTGCVVTKGWFMFMFIWVLIMSVSFKVGSFMYTRSCFDS</sequence>
<dbReference type="Gene3D" id="2.170.150.80">
    <property type="entry name" value="NAC domain"/>
    <property type="match status" value="1"/>
</dbReference>
<organism evidence="8">
    <name type="scientific">Boehmeria nivea</name>
    <name type="common">Chinese grass</name>
    <name type="synonym">Urtica nivea</name>
    <dbReference type="NCBI Taxonomy" id="83906"/>
    <lineage>
        <taxon>Eukaryota</taxon>
        <taxon>Viridiplantae</taxon>
        <taxon>Streptophyta</taxon>
        <taxon>Embryophyta</taxon>
        <taxon>Tracheophyta</taxon>
        <taxon>Spermatophyta</taxon>
        <taxon>Magnoliopsida</taxon>
        <taxon>eudicotyledons</taxon>
        <taxon>Gunneridae</taxon>
        <taxon>Pentapetalae</taxon>
        <taxon>rosids</taxon>
        <taxon>fabids</taxon>
        <taxon>Rosales</taxon>
        <taxon>Urticaceae</taxon>
        <taxon>Boehmeria</taxon>
    </lineage>
</organism>
<dbReference type="PANTHER" id="PTHR31744:SF210">
    <property type="entry name" value="NAC DOMAIN-CONTAINING PROTEIN 86-LIKE"/>
    <property type="match status" value="1"/>
</dbReference>
<dbReference type="EMBL" id="KF874836">
    <property type="protein sequence ID" value="AIA57516.1"/>
    <property type="molecule type" value="mRNA"/>
</dbReference>
<evidence type="ECO:0000256" key="3">
    <source>
        <dbReference type="ARBA" id="ARBA00023125"/>
    </source>
</evidence>
<feature type="domain" description="NAC" evidence="7">
    <location>
        <begin position="9"/>
        <end position="194"/>
    </location>
</feature>
<evidence type="ECO:0000256" key="6">
    <source>
        <dbReference type="SAM" id="Phobius"/>
    </source>
</evidence>
<dbReference type="SUPFAM" id="SSF101941">
    <property type="entry name" value="NAC domain"/>
    <property type="match status" value="1"/>
</dbReference>
<dbReference type="InterPro" id="IPR036093">
    <property type="entry name" value="NAC_dom_sf"/>
</dbReference>
<evidence type="ECO:0000313" key="8">
    <source>
        <dbReference type="EMBL" id="AIA57516.1"/>
    </source>
</evidence>
<evidence type="ECO:0000259" key="7">
    <source>
        <dbReference type="PROSITE" id="PS51005"/>
    </source>
</evidence>
<name>A0A060A1E2_BOENI</name>
<dbReference type="PANTHER" id="PTHR31744">
    <property type="entry name" value="PROTEIN CUP-SHAPED COTYLEDON 2-RELATED"/>
    <property type="match status" value="1"/>
</dbReference>
<keyword evidence="2" id="KW-0805">Transcription regulation</keyword>
<dbReference type="GO" id="GO:0006355">
    <property type="term" value="P:regulation of DNA-templated transcription"/>
    <property type="evidence" value="ECO:0007669"/>
    <property type="project" value="InterPro"/>
</dbReference>
<dbReference type="AlphaFoldDB" id="A0A060A1E2"/>
<comment type="subcellular location">
    <subcellularLocation>
        <location evidence="1">Nucleus</location>
    </subcellularLocation>
</comment>
<feature type="transmembrane region" description="Helical" evidence="6">
    <location>
        <begin position="602"/>
        <end position="624"/>
    </location>
</feature>
<keyword evidence="3" id="KW-0238">DNA-binding</keyword>
<dbReference type="FunFam" id="2.170.150.80:FF:000002">
    <property type="entry name" value="Nac domain-containing protein 86"/>
    <property type="match status" value="1"/>
</dbReference>
<dbReference type="Pfam" id="PF02365">
    <property type="entry name" value="NAM"/>
    <property type="match status" value="1"/>
</dbReference>
<keyword evidence="4" id="KW-0804">Transcription</keyword>
<evidence type="ECO:0000256" key="5">
    <source>
        <dbReference type="ARBA" id="ARBA00023242"/>
    </source>
</evidence>
<evidence type="ECO:0000256" key="1">
    <source>
        <dbReference type="ARBA" id="ARBA00004123"/>
    </source>
</evidence>
<evidence type="ECO:0000256" key="4">
    <source>
        <dbReference type="ARBA" id="ARBA00023163"/>
    </source>
</evidence>
<protein>
    <submittedName>
        <fullName evidence="8">NAC domain-containing protein</fullName>
    </submittedName>
</protein>
<keyword evidence="6" id="KW-1133">Transmembrane helix</keyword>
<dbReference type="GO" id="GO:0005634">
    <property type="term" value="C:nucleus"/>
    <property type="evidence" value="ECO:0007669"/>
    <property type="project" value="UniProtKB-SubCell"/>
</dbReference>
<evidence type="ECO:0000256" key="2">
    <source>
        <dbReference type="ARBA" id="ARBA00023015"/>
    </source>
</evidence>
<feature type="transmembrane region" description="Helical" evidence="6">
    <location>
        <begin position="151"/>
        <end position="181"/>
    </location>
</feature>
<accession>A0A060A1E2</accession>
<keyword evidence="6" id="KW-0812">Transmembrane</keyword>
<reference evidence="8" key="1">
    <citation type="submission" date="2013-11" db="EMBL/GenBank/DDBJ databases">
        <title>Identification, phylogenetic and expression analysis for 32 NAC transcription factors in ramie (Boehmeria nivea L. Gaud).</title>
        <authorList>
            <person name="Liu T."/>
        </authorList>
    </citation>
    <scope>NUCLEOTIDE SEQUENCE</scope>
</reference>